<sequence>MSALINYFTVNTVVELICLIIGTCFIFNEKQPAWWIFYGYIFLTCIVEFTGIHLRLQKLPNMTVYNIFLIPEGIVISYFFYSLYQKYTNKIKWLIAWIGIFLIFWIAETLSDSFQGFAFNTSSFISISFVLASLYYYYLILKDPNFEKLGSYAPFWWVNGVLFYYFGTTAINIFFDYLLQDNIYTFPHSIRYNVIKIVNVFLYSCWSYAFICRYHQRKSST</sequence>
<gene>
    <name evidence="2" type="ORF">N180_04330</name>
</gene>
<dbReference type="EMBL" id="JNFF01000110">
    <property type="protein sequence ID" value="KEQ28630.1"/>
    <property type="molecule type" value="Genomic_DNA"/>
</dbReference>
<feature type="transmembrane region" description="Helical" evidence="1">
    <location>
        <begin position="93"/>
        <end position="111"/>
    </location>
</feature>
<keyword evidence="1" id="KW-1133">Transmembrane helix</keyword>
<feature type="transmembrane region" description="Helical" evidence="1">
    <location>
        <begin position="62"/>
        <end position="81"/>
    </location>
</feature>
<evidence type="ECO:0000256" key="1">
    <source>
        <dbReference type="SAM" id="Phobius"/>
    </source>
</evidence>
<feature type="transmembrane region" description="Helical" evidence="1">
    <location>
        <begin position="194"/>
        <end position="211"/>
    </location>
</feature>
<dbReference type="eggNOG" id="ENOG5032VF1">
    <property type="taxonomic scope" value="Bacteria"/>
</dbReference>
<evidence type="ECO:0000313" key="2">
    <source>
        <dbReference type="EMBL" id="KEQ28630.1"/>
    </source>
</evidence>
<dbReference type="AlphaFoldDB" id="A0A081PD57"/>
<keyword evidence="1" id="KW-0472">Membrane</keyword>
<feature type="transmembrane region" description="Helical" evidence="1">
    <location>
        <begin position="6"/>
        <end position="27"/>
    </location>
</feature>
<keyword evidence="1" id="KW-0812">Transmembrane</keyword>
<feature type="transmembrane region" description="Helical" evidence="1">
    <location>
        <begin position="34"/>
        <end position="56"/>
    </location>
</feature>
<organism evidence="2 3">
    <name type="scientific">Pedobacter antarcticus 4BY</name>
    <dbReference type="NCBI Taxonomy" id="1358423"/>
    <lineage>
        <taxon>Bacteria</taxon>
        <taxon>Pseudomonadati</taxon>
        <taxon>Bacteroidota</taxon>
        <taxon>Sphingobacteriia</taxon>
        <taxon>Sphingobacteriales</taxon>
        <taxon>Sphingobacteriaceae</taxon>
        <taxon>Pedobacter</taxon>
    </lineage>
</organism>
<protein>
    <recommendedName>
        <fullName evidence="4">Nicotinamide mononucleotide transporter</fullName>
    </recommendedName>
</protein>
<reference evidence="2 3" key="1">
    <citation type="journal article" date="1992" name="Int. J. Syst. Bacteriol.">
        <title>Sphingobacterium antarcticus sp. nov. a Psychrotrophic Bacterium from the Soils of Schirmacher Oasis, Antarctica.</title>
        <authorList>
            <person name="Shivaji S."/>
            <person name="Ray M.K."/>
            <person name="Rao N.S."/>
            <person name="Saiserr L."/>
            <person name="Jagannadham M.V."/>
            <person name="Kumar G.S."/>
            <person name="Reddy G."/>
            <person name="Bhargava P.M."/>
        </authorList>
    </citation>
    <scope>NUCLEOTIDE SEQUENCE [LARGE SCALE GENOMIC DNA]</scope>
    <source>
        <strain evidence="2 3">4BY</strain>
    </source>
</reference>
<comment type="caution">
    <text evidence="2">The sequence shown here is derived from an EMBL/GenBank/DDBJ whole genome shotgun (WGS) entry which is preliminary data.</text>
</comment>
<evidence type="ECO:0000313" key="3">
    <source>
        <dbReference type="Proteomes" id="UP000028007"/>
    </source>
</evidence>
<feature type="transmembrane region" description="Helical" evidence="1">
    <location>
        <begin position="152"/>
        <end position="174"/>
    </location>
</feature>
<keyword evidence="3" id="KW-1185">Reference proteome</keyword>
<evidence type="ECO:0008006" key="4">
    <source>
        <dbReference type="Google" id="ProtNLM"/>
    </source>
</evidence>
<accession>A0A081PD57</accession>
<proteinExistence type="predicted"/>
<feature type="transmembrane region" description="Helical" evidence="1">
    <location>
        <begin position="117"/>
        <end position="140"/>
    </location>
</feature>
<dbReference type="OrthoDB" id="649648at2"/>
<dbReference type="Proteomes" id="UP000028007">
    <property type="component" value="Unassembled WGS sequence"/>
</dbReference>
<name>A0A081PD57_9SPHI</name>
<dbReference type="RefSeq" id="WP_037443604.1">
    <property type="nucleotide sequence ID" value="NZ_JNFF01000110.1"/>
</dbReference>